<keyword evidence="11" id="KW-0472">Membrane</keyword>
<feature type="domain" description="SLBB" evidence="17">
    <location>
        <begin position="203"/>
        <end position="279"/>
    </location>
</feature>
<dbReference type="GO" id="GO:0015288">
    <property type="term" value="F:porin activity"/>
    <property type="evidence" value="ECO:0007669"/>
    <property type="project" value="UniProtKB-KW"/>
</dbReference>
<evidence type="ECO:0000313" key="19">
    <source>
        <dbReference type="Proteomes" id="UP000672934"/>
    </source>
</evidence>
<comment type="subcellular location">
    <subcellularLocation>
        <location evidence="1">Cell outer membrane</location>
        <topology evidence="1">Multi-pass membrane protein</topology>
    </subcellularLocation>
</comment>
<keyword evidence="3" id="KW-0813">Transport</keyword>
<evidence type="ECO:0000256" key="7">
    <source>
        <dbReference type="ARBA" id="ARBA00022729"/>
    </source>
</evidence>
<comment type="similarity">
    <text evidence="2">Belongs to the BexD/CtrA/VexA family.</text>
</comment>
<dbReference type="GO" id="GO:0009279">
    <property type="term" value="C:cell outer membrane"/>
    <property type="evidence" value="ECO:0007669"/>
    <property type="project" value="UniProtKB-SubCell"/>
</dbReference>
<dbReference type="GO" id="GO:0046930">
    <property type="term" value="C:pore complex"/>
    <property type="evidence" value="ECO:0007669"/>
    <property type="project" value="UniProtKB-KW"/>
</dbReference>
<sequence length="400" mass="42136">MAAARTDQLRGRILAATLLPGLAALLGACTMAPGMSFQSQSGPLPEAARTTQPSSVGTVPELPSIKGVQSVTPDNLVEITGTLIDAQQAARPQGVSQEVRALFDKPRAYVLGPGDVLSIVVWGHPELNMPALQVTSGVDTAGSNAVVTGYTVDARGMVQFAFVGMVPVAGLTEADARELLARRLSEYVRNPQITLRIQAYRSKRVYLDGAVQSPGLQIINDVPMTLPEAINRAGGFTATADRSWVALTRGDKTVRINLPDLIAKGGNPSDILLRDGDLVRFYAATDSKVFVLGEVARASTLTLNNGKLSLNQALGDAGGVSQYSGDARHVYVVRGDNGNKPVVYHLDASTPSSMALADGFSLQANDVVFVDASALVRWSRVVNLLLPTAQTATVGRALVP</sequence>
<keyword evidence="4" id="KW-1134">Transmembrane beta strand</keyword>
<protein>
    <recommendedName>
        <fullName evidence="20">Sugar transporter</fullName>
    </recommendedName>
</protein>
<dbReference type="PANTHER" id="PTHR33619">
    <property type="entry name" value="POLYSACCHARIDE EXPORT PROTEIN GFCE-RELATED"/>
    <property type="match status" value="1"/>
</dbReference>
<dbReference type="InterPro" id="IPR054765">
    <property type="entry name" value="SLBB_dom"/>
</dbReference>
<evidence type="ECO:0000256" key="1">
    <source>
        <dbReference type="ARBA" id="ARBA00004571"/>
    </source>
</evidence>
<evidence type="ECO:0000256" key="9">
    <source>
        <dbReference type="ARBA" id="ARBA00023065"/>
    </source>
</evidence>
<keyword evidence="7" id="KW-0732">Signal</keyword>
<dbReference type="Gene3D" id="3.10.560.10">
    <property type="entry name" value="Outer membrane lipoprotein wza domain like"/>
    <property type="match status" value="2"/>
</dbReference>
<dbReference type="InterPro" id="IPR049712">
    <property type="entry name" value="Poly_export"/>
</dbReference>
<evidence type="ECO:0000256" key="3">
    <source>
        <dbReference type="ARBA" id="ARBA00022448"/>
    </source>
</evidence>
<dbReference type="Proteomes" id="UP000672934">
    <property type="component" value="Unassembled WGS sequence"/>
</dbReference>
<evidence type="ECO:0000256" key="15">
    <source>
        <dbReference type="SAM" id="MobiDB-lite"/>
    </source>
</evidence>
<keyword evidence="14" id="KW-0449">Lipoprotein</keyword>
<evidence type="ECO:0000256" key="12">
    <source>
        <dbReference type="ARBA" id="ARBA00023139"/>
    </source>
</evidence>
<comment type="caution">
    <text evidence="18">The sequence shown here is derived from an EMBL/GenBank/DDBJ whole genome shotgun (WGS) entry which is preliminary data.</text>
</comment>
<evidence type="ECO:0000256" key="4">
    <source>
        <dbReference type="ARBA" id="ARBA00022452"/>
    </source>
</evidence>
<gene>
    <name evidence="18" type="ORF">LMG31506_01374</name>
</gene>
<dbReference type="PANTHER" id="PTHR33619:SF3">
    <property type="entry name" value="POLYSACCHARIDE EXPORT PROTEIN GFCE-RELATED"/>
    <property type="match status" value="1"/>
</dbReference>
<evidence type="ECO:0000256" key="5">
    <source>
        <dbReference type="ARBA" id="ARBA00022597"/>
    </source>
</evidence>
<evidence type="ECO:0000256" key="13">
    <source>
        <dbReference type="ARBA" id="ARBA00023237"/>
    </source>
</evidence>
<dbReference type="PROSITE" id="PS51257">
    <property type="entry name" value="PROKAR_LIPOPROTEIN"/>
    <property type="match status" value="1"/>
</dbReference>
<keyword evidence="13" id="KW-0998">Cell outer membrane</keyword>
<feature type="domain" description="Polysaccharide export protein N-terminal" evidence="16">
    <location>
        <begin position="106"/>
        <end position="197"/>
    </location>
</feature>
<evidence type="ECO:0000259" key="16">
    <source>
        <dbReference type="Pfam" id="PF02563"/>
    </source>
</evidence>
<reference evidence="18" key="1">
    <citation type="submission" date="2021-03" db="EMBL/GenBank/DDBJ databases">
        <authorList>
            <person name="Peeters C."/>
        </authorList>
    </citation>
    <scope>NUCLEOTIDE SEQUENCE</scope>
    <source>
        <strain evidence="18">LMG 31506</strain>
    </source>
</reference>
<evidence type="ECO:0000256" key="14">
    <source>
        <dbReference type="ARBA" id="ARBA00023288"/>
    </source>
</evidence>
<dbReference type="Gene3D" id="3.30.1950.10">
    <property type="entry name" value="wza like domain"/>
    <property type="match status" value="1"/>
</dbReference>
<dbReference type="GO" id="GO:0015159">
    <property type="term" value="F:polysaccharide transmembrane transporter activity"/>
    <property type="evidence" value="ECO:0007669"/>
    <property type="project" value="InterPro"/>
</dbReference>
<keyword evidence="12" id="KW-0564">Palmitate</keyword>
<keyword evidence="10" id="KW-0626">Porin</keyword>
<dbReference type="InterPro" id="IPR003715">
    <property type="entry name" value="Poly_export_N"/>
</dbReference>
<keyword evidence="5" id="KW-0762">Sugar transport</keyword>
<dbReference type="EMBL" id="CAJPUY010000004">
    <property type="protein sequence ID" value="CAG2134380.1"/>
    <property type="molecule type" value="Genomic_DNA"/>
</dbReference>
<feature type="region of interest" description="Disordered" evidence="15">
    <location>
        <begin position="38"/>
        <end position="59"/>
    </location>
</feature>
<organism evidence="18 19">
    <name type="scientific">Cupriavidus yeoncheonensis</name>
    <dbReference type="NCBI Taxonomy" id="1462994"/>
    <lineage>
        <taxon>Bacteria</taxon>
        <taxon>Pseudomonadati</taxon>
        <taxon>Pseudomonadota</taxon>
        <taxon>Betaproteobacteria</taxon>
        <taxon>Burkholderiales</taxon>
        <taxon>Burkholderiaceae</taxon>
        <taxon>Cupriavidus</taxon>
    </lineage>
</organism>
<dbReference type="Pfam" id="PF22461">
    <property type="entry name" value="SLBB_2"/>
    <property type="match status" value="2"/>
</dbReference>
<keyword evidence="8" id="KW-0625">Polysaccharide transport</keyword>
<evidence type="ECO:0000259" key="17">
    <source>
        <dbReference type="Pfam" id="PF22461"/>
    </source>
</evidence>
<feature type="domain" description="SLBB" evidence="17">
    <location>
        <begin position="288"/>
        <end position="370"/>
    </location>
</feature>
<evidence type="ECO:0000256" key="6">
    <source>
        <dbReference type="ARBA" id="ARBA00022692"/>
    </source>
</evidence>
<evidence type="ECO:0000256" key="11">
    <source>
        <dbReference type="ARBA" id="ARBA00023136"/>
    </source>
</evidence>
<dbReference type="AlphaFoldDB" id="A0A916MU48"/>
<dbReference type="Pfam" id="PF02563">
    <property type="entry name" value="Poly_export"/>
    <property type="match status" value="1"/>
</dbReference>
<evidence type="ECO:0000313" key="18">
    <source>
        <dbReference type="EMBL" id="CAG2134380.1"/>
    </source>
</evidence>
<evidence type="ECO:0000256" key="10">
    <source>
        <dbReference type="ARBA" id="ARBA00023114"/>
    </source>
</evidence>
<dbReference type="GO" id="GO:0006811">
    <property type="term" value="P:monoatomic ion transport"/>
    <property type="evidence" value="ECO:0007669"/>
    <property type="project" value="UniProtKB-KW"/>
</dbReference>
<evidence type="ECO:0008006" key="20">
    <source>
        <dbReference type="Google" id="ProtNLM"/>
    </source>
</evidence>
<proteinExistence type="inferred from homology"/>
<evidence type="ECO:0000256" key="8">
    <source>
        <dbReference type="ARBA" id="ARBA00023047"/>
    </source>
</evidence>
<name>A0A916MU48_9BURK</name>
<keyword evidence="9" id="KW-0406">Ion transport</keyword>
<keyword evidence="6" id="KW-0812">Transmembrane</keyword>
<accession>A0A916MU48</accession>
<evidence type="ECO:0000256" key="2">
    <source>
        <dbReference type="ARBA" id="ARBA00009450"/>
    </source>
</evidence>
<keyword evidence="19" id="KW-1185">Reference proteome</keyword>
<dbReference type="RefSeq" id="WP_211946369.1">
    <property type="nucleotide sequence ID" value="NZ_CAJPUY010000004.1"/>
</dbReference>